<dbReference type="InterPro" id="IPR008920">
    <property type="entry name" value="TF_FadR/GntR_C"/>
</dbReference>
<dbReference type="GO" id="GO:0003677">
    <property type="term" value="F:DNA binding"/>
    <property type="evidence" value="ECO:0007669"/>
    <property type="project" value="UniProtKB-KW"/>
</dbReference>
<dbReference type="InterPro" id="IPR036388">
    <property type="entry name" value="WH-like_DNA-bd_sf"/>
</dbReference>
<dbReference type="AlphaFoldDB" id="A0A2S7U1G0"/>
<reference evidence="5 6" key="1">
    <citation type="submission" date="2016-12" db="EMBL/GenBank/DDBJ databases">
        <title>Study of bacterial adaptation to deep sea.</title>
        <authorList>
            <person name="Song J."/>
            <person name="Yoshizawa S."/>
            <person name="Kogure K."/>
        </authorList>
    </citation>
    <scope>NUCLEOTIDE SEQUENCE [LARGE SCALE GENOMIC DNA]</scope>
    <source>
        <strain evidence="5 6">SAORIC-165</strain>
    </source>
</reference>
<evidence type="ECO:0000256" key="3">
    <source>
        <dbReference type="ARBA" id="ARBA00023163"/>
    </source>
</evidence>
<proteinExistence type="predicted"/>
<dbReference type="PRINTS" id="PR00035">
    <property type="entry name" value="HTHGNTR"/>
</dbReference>
<gene>
    <name evidence="5" type="ORF">BSZ32_07245</name>
</gene>
<dbReference type="EMBL" id="MQWA01000001">
    <property type="protein sequence ID" value="PQJ28327.1"/>
    <property type="molecule type" value="Genomic_DNA"/>
</dbReference>
<protein>
    <recommendedName>
        <fullName evidence="4">HTH gntR-type domain-containing protein</fullName>
    </recommendedName>
</protein>
<dbReference type="GO" id="GO:0003700">
    <property type="term" value="F:DNA-binding transcription factor activity"/>
    <property type="evidence" value="ECO:0007669"/>
    <property type="project" value="InterPro"/>
</dbReference>
<dbReference type="CDD" id="cd07377">
    <property type="entry name" value="WHTH_GntR"/>
    <property type="match status" value="1"/>
</dbReference>
<name>A0A2S7U1G0_9BACT</name>
<dbReference type="InterPro" id="IPR036390">
    <property type="entry name" value="WH_DNA-bd_sf"/>
</dbReference>
<dbReference type="Gene3D" id="1.20.120.530">
    <property type="entry name" value="GntR ligand-binding domain-like"/>
    <property type="match status" value="1"/>
</dbReference>
<dbReference type="Pfam" id="PF07729">
    <property type="entry name" value="FCD"/>
    <property type="match status" value="1"/>
</dbReference>
<dbReference type="RefSeq" id="WP_165788714.1">
    <property type="nucleotide sequence ID" value="NZ_MQWA01000001.1"/>
</dbReference>
<evidence type="ECO:0000313" key="5">
    <source>
        <dbReference type="EMBL" id="PQJ28327.1"/>
    </source>
</evidence>
<feature type="domain" description="HTH gntR-type" evidence="4">
    <location>
        <begin position="13"/>
        <end position="81"/>
    </location>
</feature>
<dbReference type="SMART" id="SM00345">
    <property type="entry name" value="HTH_GNTR"/>
    <property type="match status" value="1"/>
</dbReference>
<dbReference type="InterPro" id="IPR011711">
    <property type="entry name" value="GntR_C"/>
</dbReference>
<dbReference type="Gene3D" id="1.10.10.10">
    <property type="entry name" value="Winged helix-like DNA-binding domain superfamily/Winged helix DNA-binding domain"/>
    <property type="match status" value="1"/>
</dbReference>
<evidence type="ECO:0000256" key="1">
    <source>
        <dbReference type="ARBA" id="ARBA00023015"/>
    </source>
</evidence>
<dbReference type="PANTHER" id="PTHR43537:SF5">
    <property type="entry name" value="UXU OPERON TRANSCRIPTIONAL REGULATOR"/>
    <property type="match status" value="1"/>
</dbReference>
<keyword evidence="3" id="KW-0804">Transcription</keyword>
<organism evidence="5 6">
    <name type="scientific">Rubritalea profundi</name>
    <dbReference type="NCBI Taxonomy" id="1658618"/>
    <lineage>
        <taxon>Bacteria</taxon>
        <taxon>Pseudomonadati</taxon>
        <taxon>Verrucomicrobiota</taxon>
        <taxon>Verrucomicrobiia</taxon>
        <taxon>Verrucomicrobiales</taxon>
        <taxon>Rubritaleaceae</taxon>
        <taxon>Rubritalea</taxon>
    </lineage>
</organism>
<dbReference type="SUPFAM" id="SSF48008">
    <property type="entry name" value="GntR ligand-binding domain-like"/>
    <property type="match status" value="1"/>
</dbReference>
<keyword evidence="2" id="KW-0238">DNA-binding</keyword>
<sequence>MSKNRIPAAVSQAPLSEGVERKLEGRILSGQWLQGYKLPSEGKLCEEFGVSRTAVREALRELRGRGIIETVNGSGSYVSGGNLEMVSKAMTAYSSLTTDAKATEDLMEFRVLMEGAAVGRLARSRRNKATRLQLLIDVLDQMHDAKDTAKFGKLDSKFHLVILETCNNAFINMIGQTLHAQYQRYIAQAHIGATEGMRQQTLSEHSAVVEAIKNSDADAAREALEEHLSAAAERTQILRIKK</sequence>
<dbReference type="InterPro" id="IPR000524">
    <property type="entry name" value="Tscrpt_reg_HTH_GntR"/>
</dbReference>
<dbReference type="Proteomes" id="UP000239907">
    <property type="component" value="Unassembled WGS sequence"/>
</dbReference>
<evidence type="ECO:0000259" key="4">
    <source>
        <dbReference type="PROSITE" id="PS50949"/>
    </source>
</evidence>
<dbReference type="SMART" id="SM00895">
    <property type="entry name" value="FCD"/>
    <property type="match status" value="1"/>
</dbReference>
<evidence type="ECO:0000256" key="2">
    <source>
        <dbReference type="ARBA" id="ARBA00023125"/>
    </source>
</evidence>
<keyword evidence="1" id="KW-0805">Transcription regulation</keyword>
<dbReference type="SUPFAM" id="SSF46785">
    <property type="entry name" value="Winged helix' DNA-binding domain"/>
    <property type="match status" value="1"/>
</dbReference>
<dbReference type="Pfam" id="PF00392">
    <property type="entry name" value="GntR"/>
    <property type="match status" value="1"/>
</dbReference>
<comment type="caution">
    <text evidence="5">The sequence shown here is derived from an EMBL/GenBank/DDBJ whole genome shotgun (WGS) entry which is preliminary data.</text>
</comment>
<accession>A0A2S7U1G0</accession>
<keyword evidence="6" id="KW-1185">Reference proteome</keyword>
<dbReference type="PANTHER" id="PTHR43537">
    <property type="entry name" value="TRANSCRIPTIONAL REGULATOR, GNTR FAMILY"/>
    <property type="match status" value="1"/>
</dbReference>
<dbReference type="PROSITE" id="PS50949">
    <property type="entry name" value="HTH_GNTR"/>
    <property type="match status" value="1"/>
</dbReference>
<evidence type="ECO:0000313" key="6">
    <source>
        <dbReference type="Proteomes" id="UP000239907"/>
    </source>
</evidence>